<dbReference type="InterPro" id="IPR011032">
    <property type="entry name" value="GroES-like_sf"/>
</dbReference>
<dbReference type="AlphaFoldDB" id="A0A8H3B856"/>
<dbReference type="Gene3D" id="3.90.180.10">
    <property type="entry name" value="Medium-chain alcohol dehydrogenases, catalytic domain"/>
    <property type="match status" value="1"/>
</dbReference>
<evidence type="ECO:0000256" key="5">
    <source>
        <dbReference type="ARBA" id="ARBA00023002"/>
    </source>
</evidence>
<gene>
    <name evidence="7" type="ORF">RDB_LOCUS85944</name>
</gene>
<dbReference type="EMBL" id="CAJMWT010002665">
    <property type="protein sequence ID" value="CAE6450063.1"/>
    <property type="molecule type" value="Genomic_DNA"/>
</dbReference>
<dbReference type="Proteomes" id="UP000663843">
    <property type="component" value="Unassembled WGS sequence"/>
</dbReference>
<comment type="similarity">
    <text evidence="2">Belongs to the zinc-containing alcohol dehydrogenase family.</text>
</comment>
<dbReference type="Gene3D" id="3.40.50.720">
    <property type="entry name" value="NAD(P)-binding Rossmann-like Domain"/>
    <property type="match status" value="1"/>
</dbReference>
<keyword evidence="3" id="KW-0479">Metal-binding</keyword>
<organism evidence="7 8">
    <name type="scientific">Rhizoctonia solani</name>
    <dbReference type="NCBI Taxonomy" id="456999"/>
    <lineage>
        <taxon>Eukaryota</taxon>
        <taxon>Fungi</taxon>
        <taxon>Dikarya</taxon>
        <taxon>Basidiomycota</taxon>
        <taxon>Agaricomycotina</taxon>
        <taxon>Agaricomycetes</taxon>
        <taxon>Cantharellales</taxon>
        <taxon>Ceratobasidiaceae</taxon>
        <taxon>Rhizoctonia</taxon>
    </lineage>
</organism>
<reference evidence="7" key="1">
    <citation type="submission" date="2021-01" db="EMBL/GenBank/DDBJ databases">
        <authorList>
            <person name="Kaushik A."/>
        </authorList>
    </citation>
    <scope>NUCLEOTIDE SEQUENCE</scope>
    <source>
        <strain evidence="7">AG2-2IIIB</strain>
    </source>
</reference>
<comment type="caution">
    <text evidence="7">The sequence shown here is derived from an EMBL/GenBank/DDBJ whole genome shotgun (WGS) entry which is preliminary data.</text>
</comment>
<evidence type="ECO:0000256" key="1">
    <source>
        <dbReference type="ARBA" id="ARBA00001947"/>
    </source>
</evidence>
<dbReference type="GO" id="GO:0004022">
    <property type="term" value="F:alcohol dehydrogenase (NAD+) activity"/>
    <property type="evidence" value="ECO:0007669"/>
    <property type="project" value="TreeGrafter"/>
</dbReference>
<protein>
    <recommendedName>
        <fullName evidence="6">Enoyl reductase (ER) domain-containing protein</fullName>
    </recommendedName>
</protein>
<dbReference type="SMART" id="SM00829">
    <property type="entry name" value="PKS_ER"/>
    <property type="match status" value="1"/>
</dbReference>
<dbReference type="InterPro" id="IPR020843">
    <property type="entry name" value="ER"/>
</dbReference>
<evidence type="ECO:0000256" key="4">
    <source>
        <dbReference type="ARBA" id="ARBA00022833"/>
    </source>
</evidence>
<evidence type="ECO:0000256" key="3">
    <source>
        <dbReference type="ARBA" id="ARBA00022723"/>
    </source>
</evidence>
<dbReference type="InterPro" id="IPR036291">
    <property type="entry name" value="NAD(P)-bd_dom_sf"/>
</dbReference>
<dbReference type="GO" id="GO:0005737">
    <property type="term" value="C:cytoplasm"/>
    <property type="evidence" value="ECO:0007669"/>
    <property type="project" value="TreeGrafter"/>
</dbReference>
<dbReference type="InterPro" id="IPR013154">
    <property type="entry name" value="ADH-like_N"/>
</dbReference>
<accession>A0A8H3B856</accession>
<keyword evidence="5" id="KW-0560">Oxidoreductase</keyword>
<evidence type="ECO:0000256" key="2">
    <source>
        <dbReference type="ARBA" id="ARBA00008072"/>
    </source>
</evidence>
<dbReference type="Pfam" id="PF08240">
    <property type="entry name" value="ADH_N"/>
    <property type="match status" value="1"/>
</dbReference>
<dbReference type="Pfam" id="PF00107">
    <property type="entry name" value="ADH_zinc_N"/>
    <property type="match status" value="1"/>
</dbReference>
<name>A0A8H3B856_9AGAM</name>
<sequence length="368" mass="39537">MSPWVSVVCSRLVSTMDLPETMRGLRLEEFNKPYVYHTDLPVPRPGSGEIVLKVMAAGFCHTETVAMSGDYRGVTLPVVPEHESVGVVTAVGEGVTEFKVGDRVGTTTFCFSCGKCDDCQKGISNYCDSVQAAGFTVDGGMAEYMRCDPVWTVKLPDNMSFEKAAPLMCAGSTIYNSIYRAKQPKGAVIAIVGIGGLGQLGVQYAKALGYKVVAVDTRQSILDHVGTLPIGLAPDLTINPRDGVQAALERISARFEGARGLAAAIVATDPLPAYTFATNILAKHGVLVVVGLPKEPIPLRYSDIIFRDISVTSGTPCPKPLLQEMINLTVDANVQVDVKVYEGLERISDLVQDYHDPDIKGKLVVKIN</sequence>
<feature type="domain" description="Enoyl reductase (ER)" evidence="6">
    <location>
        <begin position="28"/>
        <end position="365"/>
    </location>
</feature>
<dbReference type="SUPFAM" id="SSF50129">
    <property type="entry name" value="GroES-like"/>
    <property type="match status" value="1"/>
</dbReference>
<evidence type="ECO:0000313" key="7">
    <source>
        <dbReference type="EMBL" id="CAE6450063.1"/>
    </source>
</evidence>
<proteinExistence type="inferred from homology"/>
<dbReference type="InterPro" id="IPR013149">
    <property type="entry name" value="ADH-like_C"/>
</dbReference>
<dbReference type="PANTHER" id="PTHR42940:SF8">
    <property type="entry name" value="VACUOLAR PROTEIN SORTING-ASSOCIATED PROTEIN 11"/>
    <property type="match status" value="1"/>
</dbReference>
<dbReference type="GO" id="GO:0046872">
    <property type="term" value="F:metal ion binding"/>
    <property type="evidence" value="ECO:0007669"/>
    <property type="project" value="UniProtKB-KW"/>
</dbReference>
<evidence type="ECO:0000313" key="8">
    <source>
        <dbReference type="Proteomes" id="UP000663843"/>
    </source>
</evidence>
<keyword evidence="4" id="KW-0862">Zinc</keyword>
<dbReference type="PANTHER" id="PTHR42940">
    <property type="entry name" value="ALCOHOL DEHYDROGENASE 1-RELATED"/>
    <property type="match status" value="1"/>
</dbReference>
<evidence type="ECO:0000259" key="6">
    <source>
        <dbReference type="SMART" id="SM00829"/>
    </source>
</evidence>
<comment type="cofactor">
    <cofactor evidence="1">
        <name>Zn(2+)</name>
        <dbReference type="ChEBI" id="CHEBI:29105"/>
    </cofactor>
</comment>
<dbReference type="SUPFAM" id="SSF51735">
    <property type="entry name" value="NAD(P)-binding Rossmann-fold domains"/>
    <property type="match status" value="1"/>
</dbReference>